<accession>A0A3N0J1V9</accession>
<evidence type="ECO:0000256" key="5">
    <source>
        <dbReference type="ARBA" id="ARBA00022723"/>
    </source>
</evidence>
<keyword evidence="3" id="KW-0813">Transport</keyword>
<dbReference type="CDD" id="cd16371">
    <property type="entry name" value="DMSOR_beta_like"/>
    <property type="match status" value="1"/>
</dbReference>
<dbReference type="GO" id="GO:0051539">
    <property type="term" value="F:4 iron, 4 sulfur cluster binding"/>
    <property type="evidence" value="ECO:0007669"/>
    <property type="project" value="UniProtKB-KW"/>
</dbReference>
<dbReference type="InterPro" id="IPR014297">
    <property type="entry name" value="DMSO_DmsB"/>
</dbReference>
<evidence type="ECO:0000256" key="3">
    <source>
        <dbReference type="ARBA" id="ARBA00022448"/>
    </source>
</evidence>
<dbReference type="Proteomes" id="UP000270112">
    <property type="component" value="Unassembled WGS sequence"/>
</dbReference>
<feature type="domain" description="4Fe-4S ferredoxin-type" evidence="10">
    <location>
        <begin position="47"/>
        <end position="80"/>
    </location>
</feature>
<dbReference type="OrthoDB" id="9779457at2"/>
<dbReference type="Proteomes" id="UP000253817">
    <property type="component" value="Unassembled WGS sequence"/>
</dbReference>
<keyword evidence="6" id="KW-0677">Repeat</keyword>
<dbReference type="EMBL" id="PPTT01000003">
    <property type="protein sequence ID" value="RDB71052.1"/>
    <property type="molecule type" value="Genomic_DNA"/>
</dbReference>
<keyword evidence="5" id="KW-0479">Metal-binding</keyword>
<dbReference type="PANTHER" id="PTHR43177">
    <property type="entry name" value="PROTEIN NRFC"/>
    <property type="match status" value="1"/>
</dbReference>
<evidence type="ECO:0000256" key="4">
    <source>
        <dbReference type="ARBA" id="ARBA00022485"/>
    </source>
</evidence>
<dbReference type="PANTHER" id="PTHR43177:SF5">
    <property type="entry name" value="ANAEROBIC DIMETHYL SULFOXIDE REDUCTASE CHAIN B-RELATED"/>
    <property type="match status" value="1"/>
</dbReference>
<comment type="cofactor">
    <cofactor evidence="1">
        <name>[4Fe-4S] cluster</name>
        <dbReference type="ChEBI" id="CHEBI:49883"/>
    </cofactor>
</comment>
<dbReference type="SUPFAM" id="SSF54862">
    <property type="entry name" value="4Fe-4S ferredoxins"/>
    <property type="match status" value="1"/>
</dbReference>
<evidence type="ECO:0000256" key="8">
    <source>
        <dbReference type="ARBA" id="ARBA00023004"/>
    </source>
</evidence>
<keyword evidence="8" id="KW-0408">Iron</keyword>
<evidence type="ECO:0000256" key="1">
    <source>
        <dbReference type="ARBA" id="ARBA00001966"/>
    </source>
</evidence>
<sequence>MTQLGFYYDMTICTGCKTCQIACNDKNDLGVNTLFREVQRFDGGAFPEPWFYHLSLGCNHCEKPLCMANCPQGAIAKDENGLVVQDHDKCIGCKTCMMSCPYGAPDYLEEEKKCGKCDGCKELLAAGEEPACVAACLMRALKFGDVEELRKQYGGTADITVLPASSETNPSLVLNPDPHAVTA</sequence>
<keyword evidence="9" id="KW-0411">Iron-sulfur</keyword>
<evidence type="ECO:0000313" key="13">
    <source>
        <dbReference type="Proteomes" id="UP000253817"/>
    </source>
</evidence>
<dbReference type="PROSITE" id="PS00198">
    <property type="entry name" value="4FE4S_FER_1"/>
    <property type="match status" value="1"/>
</dbReference>
<dbReference type="Gene3D" id="3.30.70.20">
    <property type="match status" value="2"/>
</dbReference>
<proteinExistence type="predicted"/>
<comment type="caution">
    <text evidence="12">The sequence shown here is derived from an EMBL/GenBank/DDBJ whole genome shotgun (WGS) entry which is preliminary data.</text>
</comment>
<organism evidence="12 14">
    <name type="scientific">Eggerthella sinensis</name>
    <dbReference type="NCBI Taxonomy" id="242230"/>
    <lineage>
        <taxon>Bacteria</taxon>
        <taxon>Bacillati</taxon>
        <taxon>Actinomycetota</taxon>
        <taxon>Coriobacteriia</taxon>
        <taxon>Eggerthellales</taxon>
        <taxon>Eggerthellaceae</taxon>
        <taxon>Eggerthella</taxon>
    </lineage>
</organism>
<dbReference type="Pfam" id="PF13247">
    <property type="entry name" value="Fer4_11"/>
    <property type="match status" value="1"/>
</dbReference>
<reference evidence="14" key="2">
    <citation type="submission" date="2018-05" db="EMBL/GenBank/DDBJ databases">
        <title>Genome Sequencing of selected type strains of the family Eggerthellaceae.</title>
        <authorList>
            <person name="Danylec N."/>
            <person name="Stoll D.A."/>
            <person name="Doetsch A."/>
            <person name="Huch M."/>
        </authorList>
    </citation>
    <scope>NUCLEOTIDE SEQUENCE [LARGE SCALE GENOMIC DNA]</scope>
    <source>
        <strain evidence="14">DSM 16107</strain>
    </source>
</reference>
<keyword evidence="13" id="KW-1185">Reference proteome</keyword>
<dbReference type="AlphaFoldDB" id="A0A3N0J1V9"/>
<dbReference type="PROSITE" id="PS51379">
    <property type="entry name" value="4FE4S_FER_2"/>
    <property type="match status" value="2"/>
</dbReference>
<dbReference type="InterPro" id="IPR017900">
    <property type="entry name" value="4Fe4S_Fe_S_CS"/>
</dbReference>
<keyword evidence="4" id="KW-0004">4Fe-4S</keyword>
<name>A0A3N0J1V9_9ACTN</name>
<evidence type="ECO:0000256" key="2">
    <source>
        <dbReference type="ARBA" id="ARBA00003584"/>
    </source>
</evidence>
<dbReference type="RefSeq" id="WP_114545082.1">
    <property type="nucleotide sequence ID" value="NZ_PPTT01000003.1"/>
</dbReference>
<dbReference type="GO" id="GO:0046872">
    <property type="term" value="F:metal ion binding"/>
    <property type="evidence" value="ECO:0007669"/>
    <property type="project" value="UniProtKB-KW"/>
</dbReference>
<comment type="function">
    <text evidence="2">Electron transfer subunit of the terminal reductase during anaerobic growth on various sulfoxide and N-oxide compounds.</text>
</comment>
<evidence type="ECO:0000256" key="9">
    <source>
        <dbReference type="ARBA" id="ARBA00023014"/>
    </source>
</evidence>
<evidence type="ECO:0000313" key="11">
    <source>
        <dbReference type="EMBL" id="RDB71052.1"/>
    </source>
</evidence>
<keyword evidence="7" id="KW-0249">Electron transport</keyword>
<dbReference type="InterPro" id="IPR017896">
    <property type="entry name" value="4Fe4S_Fe-S-bd"/>
</dbReference>
<dbReference type="InterPro" id="IPR050954">
    <property type="entry name" value="ET_IronSulfur_Cluster-Binding"/>
</dbReference>
<dbReference type="Pfam" id="PF12800">
    <property type="entry name" value="Fer4_4"/>
    <property type="match status" value="1"/>
</dbReference>
<reference evidence="11 13" key="1">
    <citation type="journal article" date="2018" name="Elife">
        <title>Discovery and characterization of a prevalent human gut bacterial enzyme sufficient for the inactivation of a family of plant toxins.</title>
        <authorList>
            <person name="Koppel N."/>
            <person name="Bisanz J.E."/>
            <person name="Pandelia M.E."/>
            <person name="Turnbaugh P.J."/>
            <person name="Balskus E.P."/>
        </authorList>
    </citation>
    <scope>NUCLEOTIDE SEQUENCE [LARGE SCALE GENOMIC DNA]</scope>
    <source>
        <strain evidence="11 13">DSM 16107</strain>
    </source>
</reference>
<evidence type="ECO:0000259" key="10">
    <source>
        <dbReference type="PROSITE" id="PS51379"/>
    </source>
</evidence>
<gene>
    <name evidence="12" type="primary">dmsB</name>
    <name evidence="11" type="ORF">C1876_02090</name>
    <name evidence="12" type="ORF">DMP09_00705</name>
</gene>
<reference evidence="12" key="3">
    <citation type="journal article" date="2019" name="Microbiol. Resour. Announc.">
        <title>Draft Genome Sequences of Type Strains of Gordonibacter faecihominis, Paraeggerthella hongkongensis, Parvibacter caecicola,Slackia equolifaciens, Slackia faecicanis, and Slackia isoflavoniconvertens.</title>
        <authorList>
            <person name="Danylec N."/>
            <person name="Stoll D.A."/>
            <person name="Dotsch A."/>
            <person name="Huch M."/>
        </authorList>
    </citation>
    <scope>NUCLEOTIDE SEQUENCE</scope>
    <source>
        <strain evidence="12">DSM 16107</strain>
    </source>
</reference>
<dbReference type="NCBIfam" id="TIGR02951">
    <property type="entry name" value="DMSO_dmsB"/>
    <property type="match status" value="1"/>
</dbReference>
<evidence type="ECO:0000313" key="14">
    <source>
        <dbReference type="Proteomes" id="UP000270112"/>
    </source>
</evidence>
<protein>
    <submittedName>
        <fullName evidence="12">Dimethylsulfoxide reductase subunit B</fullName>
    </submittedName>
    <submittedName>
        <fullName evidence="11">Dimethylsulfoxide reductase, chain B</fullName>
    </submittedName>
</protein>
<evidence type="ECO:0000256" key="6">
    <source>
        <dbReference type="ARBA" id="ARBA00022737"/>
    </source>
</evidence>
<feature type="domain" description="4Fe-4S ferredoxin-type" evidence="10">
    <location>
        <begin position="81"/>
        <end position="110"/>
    </location>
</feature>
<dbReference type="EMBL" id="QICC01000002">
    <property type="protein sequence ID" value="RNM43219.1"/>
    <property type="molecule type" value="Genomic_DNA"/>
</dbReference>
<evidence type="ECO:0000256" key="7">
    <source>
        <dbReference type="ARBA" id="ARBA00022982"/>
    </source>
</evidence>
<evidence type="ECO:0000313" key="12">
    <source>
        <dbReference type="EMBL" id="RNM43219.1"/>
    </source>
</evidence>